<feature type="transmembrane region" description="Helical" evidence="2">
    <location>
        <begin position="284"/>
        <end position="304"/>
    </location>
</feature>
<protein>
    <submittedName>
        <fullName evidence="3">Uncharacterized protein</fullName>
    </submittedName>
</protein>
<dbReference type="AlphaFoldDB" id="A0A9W7ABA3"/>
<evidence type="ECO:0000313" key="3">
    <source>
        <dbReference type="EMBL" id="GMH69501.1"/>
    </source>
</evidence>
<comment type="caution">
    <text evidence="3">The sequence shown here is derived from an EMBL/GenBank/DDBJ whole genome shotgun (WGS) entry which is preliminary data.</text>
</comment>
<feature type="transmembrane region" description="Helical" evidence="2">
    <location>
        <begin position="59"/>
        <end position="77"/>
    </location>
</feature>
<name>A0A9W7ABA3_9STRA</name>
<dbReference type="EMBL" id="BRXY01000133">
    <property type="protein sequence ID" value="GMH69501.1"/>
    <property type="molecule type" value="Genomic_DNA"/>
</dbReference>
<accession>A0A9W7ABA3</accession>
<feature type="transmembrane region" description="Helical" evidence="2">
    <location>
        <begin position="178"/>
        <end position="199"/>
    </location>
</feature>
<dbReference type="Proteomes" id="UP001165085">
    <property type="component" value="Unassembled WGS sequence"/>
</dbReference>
<keyword evidence="2" id="KW-0812">Transmembrane</keyword>
<dbReference type="OrthoDB" id="10385924at2759"/>
<reference evidence="4" key="1">
    <citation type="journal article" date="2023" name="Commun. Biol.">
        <title>Genome analysis of Parmales, the sister group of diatoms, reveals the evolutionary specialization of diatoms from phago-mixotrophs to photoautotrophs.</title>
        <authorList>
            <person name="Ban H."/>
            <person name="Sato S."/>
            <person name="Yoshikawa S."/>
            <person name="Yamada K."/>
            <person name="Nakamura Y."/>
            <person name="Ichinomiya M."/>
            <person name="Sato N."/>
            <person name="Blanc-Mathieu R."/>
            <person name="Endo H."/>
            <person name="Kuwata A."/>
            <person name="Ogata H."/>
        </authorList>
    </citation>
    <scope>NUCLEOTIDE SEQUENCE [LARGE SCALE GENOMIC DNA]</scope>
    <source>
        <strain evidence="4">NIES 3701</strain>
    </source>
</reference>
<keyword evidence="2" id="KW-0472">Membrane</keyword>
<sequence length="359" mass="40311">MAAPDFVDLATTKNITCDGRDDCPLNWHCFPSEHECHCSMIYFRDDEEAGCSGRHPLRAVGLAFNVFFMCVNVGLFIRNVHLIQAMRRAGVFKKNATCLSLVLTLVFNVAMFGVGVGYCIGMTTFEKNKANRNFVSFCLLWLSLTAMPTVLTIPVQWMDIAMMMDSKDKVKLAKRFRYMKRFIFTYSIFFVVVSFFSVFMQRNEWVSMLIVFSFFCASIFYRIGARKLAAMLDTENAPEASKTAAKNMRKFSNGTQLTFLLVWLSFVFYGSATTDPEKAQYQMFYLQMAFGSMVASLYLNLLYVQAGVKKKLKNTRSSSKVGVSTNVSSNSSRRGSTQASQVSPKSASSTAVSSVSQAE</sequence>
<feature type="region of interest" description="Disordered" evidence="1">
    <location>
        <begin position="319"/>
        <end position="359"/>
    </location>
</feature>
<proteinExistence type="predicted"/>
<feature type="transmembrane region" description="Helical" evidence="2">
    <location>
        <begin position="98"/>
        <end position="122"/>
    </location>
</feature>
<evidence type="ECO:0000256" key="1">
    <source>
        <dbReference type="SAM" id="MobiDB-lite"/>
    </source>
</evidence>
<feature type="transmembrane region" description="Helical" evidence="2">
    <location>
        <begin position="205"/>
        <end position="223"/>
    </location>
</feature>
<evidence type="ECO:0000313" key="4">
    <source>
        <dbReference type="Proteomes" id="UP001165085"/>
    </source>
</evidence>
<keyword evidence="4" id="KW-1185">Reference proteome</keyword>
<evidence type="ECO:0000256" key="2">
    <source>
        <dbReference type="SAM" id="Phobius"/>
    </source>
</evidence>
<keyword evidence="2" id="KW-1133">Transmembrane helix</keyword>
<gene>
    <name evidence="3" type="ORF">TrST_g4465</name>
</gene>
<feature type="transmembrane region" description="Helical" evidence="2">
    <location>
        <begin position="134"/>
        <end position="157"/>
    </location>
</feature>
<organism evidence="3 4">
    <name type="scientific">Triparma strigata</name>
    <dbReference type="NCBI Taxonomy" id="1606541"/>
    <lineage>
        <taxon>Eukaryota</taxon>
        <taxon>Sar</taxon>
        <taxon>Stramenopiles</taxon>
        <taxon>Ochrophyta</taxon>
        <taxon>Bolidophyceae</taxon>
        <taxon>Parmales</taxon>
        <taxon>Triparmaceae</taxon>
        <taxon>Triparma</taxon>
    </lineage>
</organism>
<feature type="transmembrane region" description="Helical" evidence="2">
    <location>
        <begin position="251"/>
        <end position="272"/>
    </location>
</feature>